<dbReference type="EC" id="6.3.2.10" evidence="10 11"/>
<evidence type="ECO:0000259" key="12">
    <source>
        <dbReference type="Pfam" id="PF01225"/>
    </source>
</evidence>
<keyword evidence="3 10" id="KW-0132">Cell division</keyword>
<comment type="subcellular location">
    <subcellularLocation>
        <location evidence="10 11">Cytoplasm</location>
    </subcellularLocation>
</comment>
<comment type="pathway">
    <text evidence="10 11">Cell wall biogenesis; peptidoglycan biosynthesis.</text>
</comment>
<comment type="function">
    <text evidence="10 11">Involved in cell wall formation. Catalyzes the final step in the synthesis of UDP-N-acetylmuramoyl-pentapeptide, the precursor of murein.</text>
</comment>
<dbReference type="HAMAP" id="MF_02019">
    <property type="entry name" value="MurF"/>
    <property type="match status" value="1"/>
</dbReference>
<dbReference type="GO" id="GO:0008360">
    <property type="term" value="P:regulation of cell shape"/>
    <property type="evidence" value="ECO:0007669"/>
    <property type="project" value="UniProtKB-KW"/>
</dbReference>
<dbReference type="UniPathway" id="UPA00219"/>
<comment type="caution">
    <text evidence="15">The sequence shown here is derived from an EMBL/GenBank/DDBJ whole genome shotgun (WGS) entry which is preliminary data.</text>
</comment>
<evidence type="ECO:0000256" key="11">
    <source>
        <dbReference type="RuleBase" id="RU004136"/>
    </source>
</evidence>
<keyword evidence="6 10" id="KW-0133">Cell shape</keyword>
<dbReference type="GO" id="GO:0071555">
    <property type="term" value="P:cell wall organization"/>
    <property type="evidence" value="ECO:0007669"/>
    <property type="project" value="UniProtKB-KW"/>
</dbReference>
<evidence type="ECO:0000256" key="2">
    <source>
        <dbReference type="ARBA" id="ARBA00022598"/>
    </source>
</evidence>
<feature type="domain" description="Mur ligase central" evidence="14">
    <location>
        <begin position="104"/>
        <end position="295"/>
    </location>
</feature>
<organism evidence="15 16">
    <name type="scientific">Glacieibacterium arshaanense</name>
    <dbReference type="NCBI Taxonomy" id="2511025"/>
    <lineage>
        <taxon>Bacteria</taxon>
        <taxon>Pseudomonadati</taxon>
        <taxon>Pseudomonadota</taxon>
        <taxon>Alphaproteobacteria</taxon>
        <taxon>Sphingomonadales</taxon>
        <taxon>Sphingosinicellaceae</taxon>
        <taxon>Glacieibacterium</taxon>
    </lineage>
</organism>
<dbReference type="InterPro" id="IPR036615">
    <property type="entry name" value="Mur_ligase_C_dom_sf"/>
</dbReference>
<dbReference type="InterPro" id="IPR005863">
    <property type="entry name" value="UDP-N-AcMur_synth"/>
</dbReference>
<evidence type="ECO:0000313" key="16">
    <source>
        <dbReference type="Proteomes" id="UP000297737"/>
    </source>
</evidence>
<evidence type="ECO:0000256" key="7">
    <source>
        <dbReference type="ARBA" id="ARBA00022984"/>
    </source>
</evidence>
<dbReference type="NCBIfam" id="TIGR01143">
    <property type="entry name" value="murF"/>
    <property type="match status" value="1"/>
</dbReference>
<comment type="caution">
    <text evidence="10">Lacks conserved residue(s) required for the propagation of feature annotation.</text>
</comment>
<evidence type="ECO:0000256" key="1">
    <source>
        <dbReference type="ARBA" id="ARBA00022490"/>
    </source>
</evidence>
<protein>
    <recommendedName>
        <fullName evidence="10 11">UDP-N-acetylmuramoyl-tripeptide--D-alanyl-D-alanine ligase</fullName>
        <ecNumber evidence="10 11">6.3.2.10</ecNumber>
    </recommendedName>
    <alternativeName>
        <fullName evidence="10">D-alanyl-D-alanine-adding enzyme</fullName>
    </alternativeName>
</protein>
<dbReference type="OrthoDB" id="9801978at2"/>
<dbReference type="InterPro" id="IPR036565">
    <property type="entry name" value="Mur-like_cat_sf"/>
</dbReference>
<keyword evidence="1 10" id="KW-0963">Cytoplasm</keyword>
<accession>A0A4Y9EMT3</accession>
<evidence type="ECO:0000259" key="14">
    <source>
        <dbReference type="Pfam" id="PF08245"/>
    </source>
</evidence>
<evidence type="ECO:0000256" key="5">
    <source>
        <dbReference type="ARBA" id="ARBA00022840"/>
    </source>
</evidence>
<dbReference type="GO" id="GO:0005524">
    <property type="term" value="F:ATP binding"/>
    <property type="evidence" value="ECO:0007669"/>
    <property type="project" value="UniProtKB-UniRule"/>
</dbReference>
<evidence type="ECO:0000259" key="13">
    <source>
        <dbReference type="Pfam" id="PF02875"/>
    </source>
</evidence>
<evidence type="ECO:0000256" key="9">
    <source>
        <dbReference type="ARBA" id="ARBA00023316"/>
    </source>
</evidence>
<dbReference type="SUPFAM" id="SSF63418">
    <property type="entry name" value="MurE/MurF N-terminal domain"/>
    <property type="match status" value="1"/>
</dbReference>
<evidence type="ECO:0000256" key="10">
    <source>
        <dbReference type="HAMAP-Rule" id="MF_02019"/>
    </source>
</evidence>
<feature type="domain" description="Mur ligase N-terminal catalytic" evidence="12">
    <location>
        <begin position="27"/>
        <end position="72"/>
    </location>
</feature>
<dbReference type="Pfam" id="PF08245">
    <property type="entry name" value="Mur_ligase_M"/>
    <property type="match status" value="1"/>
</dbReference>
<proteinExistence type="inferred from homology"/>
<dbReference type="InterPro" id="IPR004101">
    <property type="entry name" value="Mur_ligase_C"/>
</dbReference>
<evidence type="ECO:0000256" key="8">
    <source>
        <dbReference type="ARBA" id="ARBA00023306"/>
    </source>
</evidence>
<dbReference type="GO" id="GO:0009252">
    <property type="term" value="P:peptidoglycan biosynthetic process"/>
    <property type="evidence" value="ECO:0007669"/>
    <property type="project" value="UniProtKB-UniRule"/>
</dbReference>
<dbReference type="Gene3D" id="3.40.1190.10">
    <property type="entry name" value="Mur-like, catalytic domain"/>
    <property type="match status" value="1"/>
</dbReference>
<dbReference type="GO" id="GO:0008766">
    <property type="term" value="F:UDP-N-acetylmuramoylalanyl-D-glutamyl-2,6-diaminopimelate-D-alanyl-D-alanine ligase activity"/>
    <property type="evidence" value="ECO:0007669"/>
    <property type="project" value="RHEA"/>
</dbReference>
<comment type="similarity">
    <text evidence="10">Belongs to the MurCDEF family. MurF subfamily.</text>
</comment>
<dbReference type="RefSeq" id="WP_135245920.1">
    <property type="nucleotide sequence ID" value="NZ_SIHO01000002.1"/>
</dbReference>
<dbReference type="AlphaFoldDB" id="A0A4Y9EMT3"/>
<dbReference type="PANTHER" id="PTHR43024:SF1">
    <property type="entry name" value="UDP-N-ACETYLMURAMOYL-TRIPEPTIDE--D-ALANYL-D-ALANINE LIGASE"/>
    <property type="match status" value="1"/>
</dbReference>
<dbReference type="Proteomes" id="UP000297737">
    <property type="component" value="Unassembled WGS sequence"/>
</dbReference>
<dbReference type="InterPro" id="IPR051046">
    <property type="entry name" value="MurCDEF_CellWall_CoF430Synth"/>
</dbReference>
<dbReference type="InterPro" id="IPR013221">
    <property type="entry name" value="Mur_ligase_cen"/>
</dbReference>
<dbReference type="GO" id="GO:0047480">
    <property type="term" value="F:UDP-N-acetylmuramoyl-tripeptide-D-alanyl-D-alanine ligase activity"/>
    <property type="evidence" value="ECO:0007669"/>
    <property type="project" value="UniProtKB-UniRule"/>
</dbReference>
<sequence length="462" mass="47303">MTAPLWTADAIATATGGTVSAPFNAGGVCFDSREVIGGELFVALKGETTDGHRFIPTALERGASGLLVSTPAGAPHVLVADTTAALDALGRAARARTAATIIGVTGSVGKTGVKEALRAALDRFAPGHTHASVKSYNNHTGVPLSLSRMPADSRFGVFEMGMNHAGELAALTQLVRPNIAIITWIASAHREFFASEEAIADAKGEVFGGLEPGGIAIIPFDSIHRDRLIAHAKPHAARIITFGLGEGADVRALDYAILPDCTTATADVLGTRLTFKVGMAGRHWLGNALAVLAAVQAAGGDLALAGLALAELSDLPGRGKRLRIARGDGSAVIIDESYNANPASMAAALAVLGEIRPLRRGRRLAVLGAMRELGSGSDDYHLGLASAVAAAGVDRAILVGDEIKPLAATLRQKLSTLYVPDAAAALAAVNGELAEDDVLLVKGSNSVGLGRLVAELQGDVAS</sequence>
<keyword evidence="8 10" id="KW-0131">Cell cycle</keyword>
<evidence type="ECO:0000256" key="6">
    <source>
        <dbReference type="ARBA" id="ARBA00022960"/>
    </source>
</evidence>
<dbReference type="InterPro" id="IPR000713">
    <property type="entry name" value="Mur_ligase_N"/>
</dbReference>
<dbReference type="Pfam" id="PF02875">
    <property type="entry name" value="Mur_ligase_C"/>
    <property type="match status" value="1"/>
</dbReference>
<dbReference type="Gene3D" id="3.40.1390.10">
    <property type="entry name" value="MurE/MurF, N-terminal domain"/>
    <property type="match status" value="1"/>
</dbReference>
<keyword evidence="9 10" id="KW-0961">Cell wall biogenesis/degradation</keyword>
<keyword evidence="5 10" id="KW-0067">ATP-binding</keyword>
<keyword evidence="4 10" id="KW-0547">Nucleotide-binding</keyword>
<dbReference type="Pfam" id="PF01225">
    <property type="entry name" value="Mur_ligase"/>
    <property type="match status" value="1"/>
</dbReference>
<dbReference type="GO" id="GO:0005737">
    <property type="term" value="C:cytoplasm"/>
    <property type="evidence" value="ECO:0007669"/>
    <property type="project" value="UniProtKB-SubCell"/>
</dbReference>
<feature type="domain" description="Mur ligase C-terminal" evidence="13">
    <location>
        <begin position="321"/>
        <end position="444"/>
    </location>
</feature>
<dbReference type="Gene3D" id="3.90.190.20">
    <property type="entry name" value="Mur ligase, C-terminal domain"/>
    <property type="match status" value="1"/>
</dbReference>
<evidence type="ECO:0000256" key="4">
    <source>
        <dbReference type="ARBA" id="ARBA00022741"/>
    </source>
</evidence>
<dbReference type="PANTHER" id="PTHR43024">
    <property type="entry name" value="UDP-N-ACETYLMURAMOYL-TRIPEPTIDE--D-ALANYL-D-ALANINE LIGASE"/>
    <property type="match status" value="1"/>
</dbReference>
<evidence type="ECO:0000313" key="15">
    <source>
        <dbReference type="EMBL" id="TFU03328.1"/>
    </source>
</evidence>
<gene>
    <name evidence="10 15" type="primary">murF</name>
    <name evidence="15" type="ORF">EUV02_09095</name>
</gene>
<evidence type="ECO:0000256" key="3">
    <source>
        <dbReference type="ARBA" id="ARBA00022618"/>
    </source>
</evidence>
<dbReference type="InterPro" id="IPR035911">
    <property type="entry name" value="MurE/MurF_N"/>
</dbReference>
<comment type="catalytic activity">
    <reaction evidence="10 11">
        <text>D-alanyl-D-alanine + UDP-N-acetyl-alpha-D-muramoyl-L-alanyl-gamma-D-glutamyl-meso-2,6-diaminopimelate + ATP = UDP-N-acetyl-alpha-D-muramoyl-L-alanyl-gamma-D-glutamyl-meso-2,6-diaminopimeloyl-D-alanyl-D-alanine + ADP + phosphate + H(+)</text>
        <dbReference type="Rhea" id="RHEA:28374"/>
        <dbReference type="ChEBI" id="CHEBI:15378"/>
        <dbReference type="ChEBI" id="CHEBI:30616"/>
        <dbReference type="ChEBI" id="CHEBI:43474"/>
        <dbReference type="ChEBI" id="CHEBI:57822"/>
        <dbReference type="ChEBI" id="CHEBI:61386"/>
        <dbReference type="ChEBI" id="CHEBI:83905"/>
        <dbReference type="ChEBI" id="CHEBI:456216"/>
        <dbReference type="EC" id="6.3.2.10"/>
    </reaction>
</comment>
<dbReference type="SUPFAM" id="SSF53623">
    <property type="entry name" value="MurD-like peptide ligases, catalytic domain"/>
    <property type="match status" value="1"/>
</dbReference>
<dbReference type="GO" id="GO:0051301">
    <property type="term" value="P:cell division"/>
    <property type="evidence" value="ECO:0007669"/>
    <property type="project" value="UniProtKB-KW"/>
</dbReference>
<reference evidence="15 16" key="1">
    <citation type="submission" date="2019-02" db="EMBL/GenBank/DDBJ databases">
        <title>Polymorphobacter sp. isolated from the lake at the Tibet of China.</title>
        <authorList>
            <person name="Li A."/>
        </authorList>
    </citation>
    <scope>NUCLEOTIDE SEQUENCE [LARGE SCALE GENOMIC DNA]</scope>
    <source>
        <strain evidence="15 16">DJ1R-1</strain>
    </source>
</reference>
<dbReference type="EMBL" id="SIHO01000002">
    <property type="protein sequence ID" value="TFU03328.1"/>
    <property type="molecule type" value="Genomic_DNA"/>
</dbReference>
<name>A0A4Y9EMT3_9SPHN</name>
<keyword evidence="7 10" id="KW-0573">Peptidoglycan synthesis</keyword>
<dbReference type="SUPFAM" id="SSF53244">
    <property type="entry name" value="MurD-like peptide ligases, peptide-binding domain"/>
    <property type="match status" value="1"/>
</dbReference>
<keyword evidence="16" id="KW-1185">Reference proteome</keyword>
<keyword evidence="2 10" id="KW-0436">Ligase</keyword>